<comment type="caution">
    <text evidence="5">The sequence shown here is derived from an EMBL/GenBank/DDBJ whole genome shotgun (WGS) entry which is preliminary data.</text>
</comment>
<evidence type="ECO:0000256" key="3">
    <source>
        <dbReference type="ARBA" id="ARBA00023163"/>
    </source>
</evidence>
<evidence type="ECO:0000313" key="5">
    <source>
        <dbReference type="EMBL" id="TKI05952.1"/>
    </source>
</evidence>
<evidence type="ECO:0000256" key="2">
    <source>
        <dbReference type="ARBA" id="ARBA00023125"/>
    </source>
</evidence>
<dbReference type="Pfam" id="PF00392">
    <property type="entry name" value="GntR"/>
    <property type="match status" value="1"/>
</dbReference>
<evidence type="ECO:0000259" key="4">
    <source>
        <dbReference type="PROSITE" id="PS50949"/>
    </source>
</evidence>
<dbReference type="SUPFAM" id="SSF48008">
    <property type="entry name" value="GntR ligand-binding domain-like"/>
    <property type="match status" value="1"/>
</dbReference>
<keyword evidence="3" id="KW-0804">Transcription</keyword>
<evidence type="ECO:0000256" key="1">
    <source>
        <dbReference type="ARBA" id="ARBA00023015"/>
    </source>
</evidence>
<dbReference type="EMBL" id="SZPQ01000016">
    <property type="protein sequence ID" value="TKI05952.1"/>
    <property type="molecule type" value="Genomic_DNA"/>
</dbReference>
<keyword evidence="1" id="KW-0805">Transcription regulation</keyword>
<organism evidence="5 6">
    <name type="scientific">Martelella alba</name>
    <dbReference type="NCBI Taxonomy" id="2590451"/>
    <lineage>
        <taxon>Bacteria</taxon>
        <taxon>Pseudomonadati</taxon>
        <taxon>Pseudomonadota</taxon>
        <taxon>Alphaproteobacteria</taxon>
        <taxon>Hyphomicrobiales</taxon>
        <taxon>Aurantimonadaceae</taxon>
        <taxon>Martelella</taxon>
    </lineage>
</organism>
<keyword evidence="6" id="KW-1185">Reference proteome</keyword>
<dbReference type="PROSITE" id="PS50949">
    <property type="entry name" value="HTH_GNTR"/>
    <property type="match status" value="1"/>
</dbReference>
<dbReference type="RefSeq" id="WP_136990414.1">
    <property type="nucleotide sequence ID" value="NZ_SZPQ01000016.1"/>
</dbReference>
<sequence>MEQRSTATSRRLANQILDLICEARFEPGHHLREQQLADAIGVSRTPVRSGLNLLTRLGILEARRNQGFFLIKPYAELQRVKIDVPSSSDQELYEQLVKDRIAGILPESVTQTELTLRYDADRGILARALLRLSEDGLIARNQGHGWRFQPTLNTDVALRNGYGFRLMVEPANLLTSGFRADKRAMKRLRLQHLFLISHPDITTVEPRVIFETDASFHEMLAEGSGNIFVLQAIQQQNRLRRLLEFGSYANKQRVREWCEEHVAILDAVSRGEMASAAEQMRRHLQSAYDMVADKVAKSRR</sequence>
<dbReference type="InterPro" id="IPR036390">
    <property type="entry name" value="WH_DNA-bd_sf"/>
</dbReference>
<dbReference type="InterPro" id="IPR008920">
    <property type="entry name" value="TF_FadR/GntR_C"/>
</dbReference>
<protein>
    <submittedName>
        <fullName evidence="5">GntR family transcriptional regulator</fullName>
    </submittedName>
</protein>
<dbReference type="InterPro" id="IPR036388">
    <property type="entry name" value="WH-like_DNA-bd_sf"/>
</dbReference>
<dbReference type="Gene3D" id="1.10.10.10">
    <property type="entry name" value="Winged helix-like DNA-binding domain superfamily/Winged helix DNA-binding domain"/>
    <property type="match status" value="2"/>
</dbReference>
<dbReference type="Pfam" id="PF07729">
    <property type="entry name" value="FCD"/>
    <property type="match status" value="1"/>
</dbReference>
<dbReference type="PANTHER" id="PTHR43537:SF5">
    <property type="entry name" value="UXU OPERON TRANSCRIPTIONAL REGULATOR"/>
    <property type="match status" value="1"/>
</dbReference>
<evidence type="ECO:0000313" key="6">
    <source>
        <dbReference type="Proteomes" id="UP000305202"/>
    </source>
</evidence>
<dbReference type="Gene3D" id="1.20.120.530">
    <property type="entry name" value="GntR ligand-binding domain-like"/>
    <property type="match status" value="1"/>
</dbReference>
<dbReference type="SMART" id="SM00345">
    <property type="entry name" value="HTH_GNTR"/>
    <property type="match status" value="2"/>
</dbReference>
<reference evidence="5 6" key="1">
    <citation type="submission" date="2019-04" db="EMBL/GenBank/DDBJ databases">
        <authorList>
            <person name="Li M."/>
            <person name="Gao C."/>
        </authorList>
    </citation>
    <scope>NUCLEOTIDE SEQUENCE [LARGE SCALE GENOMIC DNA]</scope>
    <source>
        <strain evidence="5 6">BGMRC 2031</strain>
    </source>
</reference>
<dbReference type="SUPFAM" id="SSF46785">
    <property type="entry name" value="Winged helix' DNA-binding domain"/>
    <property type="match status" value="1"/>
</dbReference>
<dbReference type="PANTHER" id="PTHR43537">
    <property type="entry name" value="TRANSCRIPTIONAL REGULATOR, GNTR FAMILY"/>
    <property type="match status" value="1"/>
</dbReference>
<gene>
    <name evidence="5" type="ORF">FCN80_12100</name>
</gene>
<dbReference type="SMART" id="SM00895">
    <property type="entry name" value="FCD"/>
    <property type="match status" value="1"/>
</dbReference>
<dbReference type="Proteomes" id="UP000305202">
    <property type="component" value="Unassembled WGS sequence"/>
</dbReference>
<keyword evidence="2" id="KW-0238">DNA-binding</keyword>
<dbReference type="InterPro" id="IPR011711">
    <property type="entry name" value="GntR_C"/>
</dbReference>
<name>A0ABY2SKA5_9HYPH</name>
<accession>A0ABY2SKA5</accession>
<feature type="domain" description="HTH gntR-type" evidence="4">
    <location>
        <begin position="6"/>
        <end position="73"/>
    </location>
</feature>
<proteinExistence type="predicted"/>
<dbReference type="InterPro" id="IPR000524">
    <property type="entry name" value="Tscrpt_reg_HTH_GntR"/>
</dbReference>